<accession>A0A495VMW1</accession>
<protein>
    <submittedName>
        <fullName evidence="4">Murein DD-endopeptidase MepM/ murein hydrolase activator NlpD</fullName>
    </submittedName>
</protein>
<name>A0A495VMW1_9RHOO</name>
<dbReference type="EMBL" id="RBXP01000018">
    <property type="protein sequence ID" value="RKT50250.1"/>
    <property type="molecule type" value="Genomic_DNA"/>
</dbReference>
<keyword evidence="2" id="KW-1133">Transmembrane helix</keyword>
<feature type="domain" description="M23ase beta-sheet core" evidence="3">
    <location>
        <begin position="197"/>
        <end position="291"/>
    </location>
</feature>
<dbReference type="Proteomes" id="UP000270626">
    <property type="component" value="Unassembled WGS sequence"/>
</dbReference>
<proteinExistence type="predicted"/>
<dbReference type="CDD" id="cd12797">
    <property type="entry name" value="M23_peptidase"/>
    <property type="match status" value="1"/>
</dbReference>
<evidence type="ECO:0000256" key="2">
    <source>
        <dbReference type="SAM" id="Phobius"/>
    </source>
</evidence>
<evidence type="ECO:0000256" key="1">
    <source>
        <dbReference type="ARBA" id="ARBA00022729"/>
    </source>
</evidence>
<evidence type="ECO:0000259" key="3">
    <source>
        <dbReference type="Pfam" id="PF01551"/>
    </source>
</evidence>
<dbReference type="InterPro" id="IPR050570">
    <property type="entry name" value="Cell_wall_metabolism_enzyme"/>
</dbReference>
<keyword evidence="5" id="KW-1185">Reference proteome</keyword>
<keyword evidence="2" id="KW-0472">Membrane</keyword>
<keyword evidence="1" id="KW-0732">Signal</keyword>
<evidence type="ECO:0000313" key="4">
    <source>
        <dbReference type="EMBL" id="RKT50250.1"/>
    </source>
</evidence>
<dbReference type="PANTHER" id="PTHR21666">
    <property type="entry name" value="PEPTIDASE-RELATED"/>
    <property type="match status" value="1"/>
</dbReference>
<dbReference type="InterPro" id="IPR011055">
    <property type="entry name" value="Dup_hybrid_motif"/>
</dbReference>
<reference evidence="4 5" key="1">
    <citation type="submission" date="2018-10" db="EMBL/GenBank/DDBJ databases">
        <title>Genomic Encyclopedia of Type Strains, Phase IV (KMG-IV): sequencing the most valuable type-strain genomes for metagenomic binning, comparative biology and taxonomic classification.</title>
        <authorList>
            <person name="Goeker M."/>
        </authorList>
    </citation>
    <scope>NUCLEOTIDE SEQUENCE [LARGE SCALE GENOMIC DNA]</scope>
    <source>
        <strain evidence="4 5">DSM 23841</strain>
    </source>
</reference>
<dbReference type="RefSeq" id="WP_245985691.1">
    <property type="nucleotide sequence ID" value="NZ_RBXP01000018.1"/>
</dbReference>
<dbReference type="InterPro" id="IPR016047">
    <property type="entry name" value="M23ase_b-sheet_dom"/>
</dbReference>
<keyword evidence="4" id="KW-0378">Hydrolase</keyword>
<dbReference type="Gene3D" id="2.70.70.10">
    <property type="entry name" value="Glucose Permease (Domain IIA)"/>
    <property type="match status" value="1"/>
</dbReference>
<feature type="transmembrane region" description="Helical" evidence="2">
    <location>
        <begin position="23"/>
        <end position="46"/>
    </location>
</feature>
<dbReference type="Pfam" id="PF01551">
    <property type="entry name" value="Peptidase_M23"/>
    <property type="match status" value="1"/>
</dbReference>
<dbReference type="FunFam" id="2.70.70.10:FF:000006">
    <property type="entry name" value="M23 family peptidase"/>
    <property type="match status" value="1"/>
</dbReference>
<organism evidence="4 5">
    <name type="scientific">Azonexus fungiphilus</name>
    <dbReference type="NCBI Taxonomy" id="146940"/>
    <lineage>
        <taxon>Bacteria</taxon>
        <taxon>Pseudomonadati</taxon>
        <taxon>Pseudomonadota</taxon>
        <taxon>Betaproteobacteria</taxon>
        <taxon>Rhodocyclales</taxon>
        <taxon>Azonexaceae</taxon>
        <taxon>Azonexus</taxon>
    </lineage>
</organism>
<dbReference type="AlphaFoldDB" id="A0A495VMW1"/>
<sequence length="307" mass="33630">MQIIIVSRHLSSARTITIMPRHVIGAVAVFFALVFLVSALFSMMSLHFRLPIVDSILVSIQQQETRQTRDYITNNLNLMATRLGELQGRLLQLDTLGNRVSDLAGIKRKLPAEGEAKPGQGGPFLPAPMSASELQQEIERLASAVEQRAEELAFMEFHLLEKRIEERLMPTTLPVRNAVIGSGFGYRNDPFAGLRSRHDGLDFSAPSGTPVVAAADGVVVTAAYHPEFGNMIDVDHGDGLLSRYAHLSKMDVAESQIVRRGERIGAVGSTGRSSGPHLHFEVRMLGVPQNPVTFLKRGDGHAALPRR</sequence>
<dbReference type="SUPFAM" id="SSF51261">
    <property type="entry name" value="Duplicated hybrid motif"/>
    <property type="match status" value="1"/>
</dbReference>
<evidence type="ECO:0000313" key="5">
    <source>
        <dbReference type="Proteomes" id="UP000270626"/>
    </source>
</evidence>
<gene>
    <name evidence="4" type="ORF">DFR40_2804</name>
</gene>
<comment type="caution">
    <text evidence="4">The sequence shown here is derived from an EMBL/GenBank/DDBJ whole genome shotgun (WGS) entry which is preliminary data.</text>
</comment>
<dbReference type="PANTHER" id="PTHR21666:SF289">
    <property type="entry name" value="L-ALA--D-GLU ENDOPEPTIDASE"/>
    <property type="match status" value="1"/>
</dbReference>
<keyword evidence="2" id="KW-0812">Transmembrane</keyword>
<dbReference type="GO" id="GO:0004222">
    <property type="term" value="F:metalloendopeptidase activity"/>
    <property type="evidence" value="ECO:0007669"/>
    <property type="project" value="TreeGrafter"/>
</dbReference>